<evidence type="ECO:0000259" key="2">
    <source>
        <dbReference type="Pfam" id="PF01593"/>
    </source>
</evidence>
<dbReference type="GO" id="GO:0016491">
    <property type="term" value="F:oxidoreductase activity"/>
    <property type="evidence" value="ECO:0007669"/>
    <property type="project" value="InterPro"/>
</dbReference>
<name>A0A4Q8ASC1_9MICO</name>
<dbReference type="InterPro" id="IPR002937">
    <property type="entry name" value="Amino_oxidase"/>
</dbReference>
<evidence type="ECO:0000256" key="1">
    <source>
        <dbReference type="SAM" id="MobiDB-lite"/>
    </source>
</evidence>
<evidence type="ECO:0000313" key="4">
    <source>
        <dbReference type="Proteomes" id="UP000291483"/>
    </source>
</evidence>
<dbReference type="RefSeq" id="WP_130507036.1">
    <property type="nucleotide sequence ID" value="NZ_SHLC01000001.1"/>
</dbReference>
<feature type="region of interest" description="Disordered" evidence="1">
    <location>
        <begin position="271"/>
        <end position="293"/>
    </location>
</feature>
<dbReference type="EMBL" id="SHLC01000001">
    <property type="protein sequence ID" value="RZU66909.1"/>
    <property type="molecule type" value="Genomic_DNA"/>
</dbReference>
<proteinExistence type="predicted"/>
<dbReference type="AlphaFoldDB" id="A0A4Q8ASC1"/>
<reference evidence="3 4" key="1">
    <citation type="submission" date="2019-02" db="EMBL/GenBank/DDBJ databases">
        <title>Sequencing the genomes of 1000 actinobacteria strains.</title>
        <authorList>
            <person name="Klenk H.-P."/>
        </authorList>
    </citation>
    <scope>NUCLEOTIDE SEQUENCE [LARGE SCALE GENOMIC DNA]</scope>
    <source>
        <strain evidence="3 4">DSM 18319</strain>
    </source>
</reference>
<dbReference type="Proteomes" id="UP000291483">
    <property type="component" value="Unassembled WGS sequence"/>
</dbReference>
<dbReference type="SUPFAM" id="SSF51905">
    <property type="entry name" value="FAD/NAD(P)-binding domain"/>
    <property type="match status" value="1"/>
</dbReference>
<dbReference type="SUPFAM" id="SSF54373">
    <property type="entry name" value="FAD-linked reductases, C-terminal domain"/>
    <property type="match status" value="1"/>
</dbReference>
<dbReference type="InterPro" id="IPR050464">
    <property type="entry name" value="Zeta_carotene_desat/Oxidored"/>
</dbReference>
<keyword evidence="4" id="KW-1185">Reference proteome</keyword>
<feature type="domain" description="Amine oxidase" evidence="2">
    <location>
        <begin position="20"/>
        <end position="480"/>
    </location>
</feature>
<dbReference type="OrthoDB" id="3450553at2"/>
<evidence type="ECO:0000313" key="3">
    <source>
        <dbReference type="EMBL" id="RZU66909.1"/>
    </source>
</evidence>
<sequence length="507" mass="51854">MSAEQNPAPTVDVAVVGAGVAGLVAARACARLGLSVLILEAADAAGGCVGRTELAGLSLDTGAEGFATRNDSVAELLGELGLGGEIVDPNPAGAWLRLPPLTGTDAITVPMPKLSLLGIPSSPLADDVRAAIGWKNSIRAYSDRLRPVLTIGTEKNFGKLVEQRMGKAVLDRLVSPISSGVYSADAHDLEVDVVAPGLNAALTRAGSLSGAVALLKSDAKPGAGVRGIRGGMHRLVDALLAEAAHFDAELRLGSRVTGLRENADGTWALTATERPAPESDAPEPDALATETPVTERVERVVTARTVILAAPATVSLGLLAAARPEWSEASDSAWASGSAVEIVTLVLDAPELDGAPRGTGVLVAADTPGTTAKALTHSTAKWAWLAEAAGPGRHVVRLSYGRLGQESPSAALDDAELTALALRDASAILGVPLAASQLVDSARTPWRDALSHAAIGQRERVTALRARLEEETTLAATGSWLGGTGLASVIPDATAAASGIRRHFVHL</sequence>
<dbReference type="InterPro" id="IPR036188">
    <property type="entry name" value="FAD/NAD-bd_sf"/>
</dbReference>
<dbReference type="Gene3D" id="3.50.50.60">
    <property type="entry name" value="FAD/NAD(P)-binding domain"/>
    <property type="match status" value="1"/>
</dbReference>
<accession>A0A4Q8ASC1</accession>
<comment type="caution">
    <text evidence="3">The sequence shown here is derived from an EMBL/GenBank/DDBJ whole genome shotgun (WGS) entry which is preliminary data.</text>
</comment>
<dbReference type="PANTHER" id="PTHR42923:SF3">
    <property type="entry name" value="PROTOPORPHYRINOGEN OXIDASE"/>
    <property type="match status" value="1"/>
</dbReference>
<dbReference type="PANTHER" id="PTHR42923">
    <property type="entry name" value="PROTOPORPHYRINOGEN OXIDASE"/>
    <property type="match status" value="1"/>
</dbReference>
<dbReference type="Gene3D" id="3.90.660.20">
    <property type="entry name" value="Protoporphyrinogen oxidase, mitochondrial, domain 2"/>
    <property type="match status" value="1"/>
</dbReference>
<organism evidence="3 4">
    <name type="scientific">Microterricola gilva</name>
    <dbReference type="NCBI Taxonomy" id="393267"/>
    <lineage>
        <taxon>Bacteria</taxon>
        <taxon>Bacillati</taxon>
        <taxon>Actinomycetota</taxon>
        <taxon>Actinomycetes</taxon>
        <taxon>Micrococcales</taxon>
        <taxon>Microbacteriaceae</taxon>
        <taxon>Microterricola</taxon>
    </lineage>
</organism>
<dbReference type="Pfam" id="PF01593">
    <property type="entry name" value="Amino_oxidase"/>
    <property type="match status" value="1"/>
</dbReference>
<dbReference type="Gene3D" id="1.10.3110.10">
    <property type="entry name" value="protoporphyrinogen ix oxidase, domain 3"/>
    <property type="match status" value="1"/>
</dbReference>
<protein>
    <submittedName>
        <fullName evidence="3">Oxygen-dependent protoporphyrinogen oxidase</fullName>
    </submittedName>
</protein>
<gene>
    <name evidence="3" type="ORF">EV379_3279</name>
</gene>